<proteinExistence type="predicted"/>
<dbReference type="EMBL" id="JACRUN010000001">
    <property type="protein sequence ID" value="MBC5833520.1"/>
    <property type="molecule type" value="Genomic_DNA"/>
</dbReference>
<organism evidence="4 5">
    <name type="scientific">Flavobacterium bernardetii</name>
    <dbReference type="NCBI Taxonomy" id="2813823"/>
    <lineage>
        <taxon>Bacteria</taxon>
        <taxon>Pseudomonadati</taxon>
        <taxon>Bacteroidota</taxon>
        <taxon>Flavobacteriia</taxon>
        <taxon>Flavobacteriales</taxon>
        <taxon>Flavobacteriaceae</taxon>
        <taxon>Flavobacterium</taxon>
    </lineage>
</organism>
<dbReference type="Gene3D" id="3.40.50.2000">
    <property type="entry name" value="Glycogen Phosphorylase B"/>
    <property type="match status" value="2"/>
</dbReference>
<dbReference type="InterPro" id="IPR028098">
    <property type="entry name" value="Glyco_trans_4-like_N"/>
</dbReference>
<dbReference type="CDD" id="cd03809">
    <property type="entry name" value="GT4_MtfB-like"/>
    <property type="match status" value="1"/>
</dbReference>
<dbReference type="Pfam" id="PF00534">
    <property type="entry name" value="Glycos_transf_1"/>
    <property type="match status" value="1"/>
</dbReference>
<evidence type="ECO:0000313" key="5">
    <source>
        <dbReference type="Proteomes" id="UP000605990"/>
    </source>
</evidence>
<dbReference type="Proteomes" id="UP000605990">
    <property type="component" value="Unassembled WGS sequence"/>
</dbReference>
<name>A0ABR7IUS1_9FLAO</name>
<sequence>MNIGFEAKRVFHNKTGLGNYSRDLVRVLATYFPEHHYFLYNPKKYKKTLFVSNNTNVFEKNPISKFNQKFKNLWRQKTVVKDLVKDNVTIYHGLSGELPSGLEKKAIKSVVTIHDLIFVRYPNLYSFFDRKIHFYKFKKAAERADLVIAISEQTKKDIMTYLHIDANKIRVVYQGCQDVFKREYSDSEKQLVTQKFNLPETFVLNVGTIEERKNALTIVKAIKNLEVHLVLIGKQTDYTEKIHQYISENKLEKRVHFLKGLTSEELAITYQLASVFVYPSIFEGFGIPIIEALYSKTPVITNKTGVFSEAAGPNSLYIEPFDVEDLSTKIRKVLSDISLSTKMKEEGLKFAQQFNDDVIATNIMNCYQQVLSV</sequence>
<comment type="caution">
    <text evidence="4">The sequence shown here is derived from an EMBL/GenBank/DDBJ whole genome shotgun (WGS) entry which is preliminary data.</text>
</comment>
<keyword evidence="5" id="KW-1185">Reference proteome</keyword>
<evidence type="ECO:0000259" key="2">
    <source>
        <dbReference type="Pfam" id="PF00534"/>
    </source>
</evidence>
<dbReference type="PANTHER" id="PTHR46401">
    <property type="entry name" value="GLYCOSYLTRANSFERASE WBBK-RELATED"/>
    <property type="match status" value="1"/>
</dbReference>
<feature type="domain" description="Glycosyl transferase family 1" evidence="2">
    <location>
        <begin position="192"/>
        <end position="348"/>
    </location>
</feature>
<dbReference type="Pfam" id="PF13439">
    <property type="entry name" value="Glyco_transf_4"/>
    <property type="match status" value="1"/>
</dbReference>
<protein>
    <submittedName>
        <fullName evidence="4">Glycosyltransferase family 4 protein</fullName>
    </submittedName>
</protein>
<dbReference type="InterPro" id="IPR001296">
    <property type="entry name" value="Glyco_trans_1"/>
</dbReference>
<evidence type="ECO:0000313" key="4">
    <source>
        <dbReference type="EMBL" id="MBC5833520.1"/>
    </source>
</evidence>
<keyword evidence="1" id="KW-0808">Transferase</keyword>
<accession>A0ABR7IUS1</accession>
<reference evidence="4 5" key="1">
    <citation type="submission" date="2020-08" db="EMBL/GenBank/DDBJ databases">
        <title>Description of novel Flavobacterium F-408 isolate.</title>
        <authorList>
            <person name="Saticioglu I.B."/>
            <person name="Duman M."/>
            <person name="Altun S."/>
        </authorList>
    </citation>
    <scope>NUCLEOTIDE SEQUENCE [LARGE SCALE GENOMIC DNA]</scope>
    <source>
        <strain evidence="4 5">F-408</strain>
    </source>
</reference>
<dbReference type="SUPFAM" id="SSF53756">
    <property type="entry name" value="UDP-Glycosyltransferase/glycogen phosphorylase"/>
    <property type="match status" value="1"/>
</dbReference>
<gene>
    <name evidence="4" type="ORF">H8R27_01355</name>
</gene>
<evidence type="ECO:0000259" key="3">
    <source>
        <dbReference type="Pfam" id="PF13439"/>
    </source>
</evidence>
<dbReference type="PANTHER" id="PTHR46401:SF2">
    <property type="entry name" value="GLYCOSYLTRANSFERASE WBBK-RELATED"/>
    <property type="match status" value="1"/>
</dbReference>
<feature type="domain" description="Glycosyltransferase subfamily 4-like N-terminal" evidence="3">
    <location>
        <begin position="16"/>
        <end position="175"/>
    </location>
</feature>
<evidence type="ECO:0000256" key="1">
    <source>
        <dbReference type="ARBA" id="ARBA00022679"/>
    </source>
</evidence>
<dbReference type="RefSeq" id="WP_166124769.1">
    <property type="nucleotide sequence ID" value="NZ_JAANOQ010000001.1"/>
</dbReference>